<evidence type="ECO:0000256" key="1">
    <source>
        <dbReference type="SAM" id="Phobius"/>
    </source>
</evidence>
<dbReference type="EMBL" id="KQ085945">
    <property type="protein sequence ID" value="KLO14339.1"/>
    <property type="molecule type" value="Genomic_DNA"/>
</dbReference>
<reference evidence="2 3" key="1">
    <citation type="submission" date="2015-04" db="EMBL/GenBank/DDBJ databases">
        <title>Complete genome sequence of Schizopora paradoxa KUC8140, a cosmopolitan wood degrader in East Asia.</title>
        <authorList>
            <consortium name="DOE Joint Genome Institute"/>
            <person name="Min B."/>
            <person name="Park H."/>
            <person name="Jang Y."/>
            <person name="Kim J.-J."/>
            <person name="Kim K.H."/>
            <person name="Pangilinan J."/>
            <person name="Lipzen A."/>
            <person name="Riley R."/>
            <person name="Grigoriev I.V."/>
            <person name="Spatafora J.W."/>
            <person name="Choi I.-G."/>
        </authorList>
    </citation>
    <scope>NUCLEOTIDE SEQUENCE [LARGE SCALE GENOMIC DNA]</scope>
    <source>
        <strain evidence="2 3">KUC8140</strain>
    </source>
</reference>
<organism evidence="2 3">
    <name type="scientific">Schizopora paradoxa</name>
    <dbReference type="NCBI Taxonomy" id="27342"/>
    <lineage>
        <taxon>Eukaryota</taxon>
        <taxon>Fungi</taxon>
        <taxon>Dikarya</taxon>
        <taxon>Basidiomycota</taxon>
        <taxon>Agaricomycotina</taxon>
        <taxon>Agaricomycetes</taxon>
        <taxon>Hymenochaetales</taxon>
        <taxon>Schizoporaceae</taxon>
        <taxon>Schizopora</taxon>
    </lineage>
</organism>
<feature type="transmembrane region" description="Helical" evidence="1">
    <location>
        <begin position="40"/>
        <end position="63"/>
    </location>
</feature>
<feature type="transmembrane region" description="Helical" evidence="1">
    <location>
        <begin position="91"/>
        <end position="110"/>
    </location>
</feature>
<protein>
    <submittedName>
        <fullName evidence="2">Uncharacterized protein</fullName>
    </submittedName>
</protein>
<sequence>MLILRFKWATTELDGLTLSFGGVFRTCVPSLAAVTGPAQAIAYIVAWALSIVFDCVIFALTVYRTLKLRAVHSFNGSYGSLANLLLRDGSLYFAIMAISYIIHLVLFFTIENSFYANSLGNNAFLTHTISVTMMSRLILNLNSYSDRRAQASEVVRQLEIPL</sequence>
<keyword evidence="1" id="KW-0472">Membrane</keyword>
<evidence type="ECO:0000313" key="2">
    <source>
        <dbReference type="EMBL" id="KLO14339.1"/>
    </source>
</evidence>
<gene>
    <name evidence="2" type="ORF">SCHPADRAFT_939629</name>
</gene>
<keyword evidence="1" id="KW-1133">Transmembrane helix</keyword>
<dbReference type="Proteomes" id="UP000053477">
    <property type="component" value="Unassembled WGS sequence"/>
</dbReference>
<keyword evidence="1" id="KW-0812">Transmembrane</keyword>
<dbReference type="OrthoDB" id="2686513at2759"/>
<name>A0A0H2RR19_9AGAM</name>
<feature type="transmembrane region" description="Helical" evidence="1">
    <location>
        <begin position="122"/>
        <end position="139"/>
    </location>
</feature>
<dbReference type="AlphaFoldDB" id="A0A0H2RR19"/>
<keyword evidence="3" id="KW-1185">Reference proteome</keyword>
<dbReference type="InParanoid" id="A0A0H2RR19"/>
<proteinExistence type="predicted"/>
<evidence type="ECO:0000313" key="3">
    <source>
        <dbReference type="Proteomes" id="UP000053477"/>
    </source>
</evidence>
<accession>A0A0H2RR19</accession>